<evidence type="ECO:0000313" key="2">
    <source>
        <dbReference type="EMBL" id="KAI7837365.1"/>
    </source>
</evidence>
<reference evidence="2" key="1">
    <citation type="submission" date="2020-11" db="EMBL/GenBank/DDBJ databases">
        <title>Chlorella ohadii genome sequencing and assembly.</title>
        <authorList>
            <person name="Murik O."/>
            <person name="Treves H."/>
            <person name="Kedem I."/>
            <person name="Shotland Y."/>
            <person name="Kaplan A."/>
        </authorList>
    </citation>
    <scope>NUCLEOTIDE SEQUENCE</scope>
    <source>
        <strain evidence="2">1</strain>
    </source>
</reference>
<gene>
    <name evidence="2" type="ORF">COHA_008804</name>
</gene>
<proteinExistence type="predicted"/>
<accession>A0AAD5H256</accession>
<comment type="caution">
    <text evidence="2">The sequence shown here is derived from an EMBL/GenBank/DDBJ whole genome shotgun (WGS) entry which is preliminary data.</text>
</comment>
<keyword evidence="1" id="KW-0732">Signal</keyword>
<name>A0AAD5H256_9CHLO</name>
<dbReference type="EMBL" id="JADXDR010000155">
    <property type="protein sequence ID" value="KAI7837365.1"/>
    <property type="molecule type" value="Genomic_DNA"/>
</dbReference>
<protein>
    <submittedName>
        <fullName evidence="2">Uncharacterized protein</fullName>
    </submittedName>
</protein>
<feature type="chain" id="PRO_5041925279" evidence="1">
    <location>
        <begin position="30"/>
        <end position="456"/>
    </location>
</feature>
<evidence type="ECO:0000313" key="3">
    <source>
        <dbReference type="Proteomes" id="UP001205105"/>
    </source>
</evidence>
<dbReference type="Proteomes" id="UP001205105">
    <property type="component" value="Unassembled WGS sequence"/>
</dbReference>
<feature type="signal peptide" evidence="1">
    <location>
        <begin position="1"/>
        <end position="29"/>
    </location>
</feature>
<organism evidence="2 3">
    <name type="scientific">Chlorella ohadii</name>
    <dbReference type="NCBI Taxonomy" id="2649997"/>
    <lineage>
        <taxon>Eukaryota</taxon>
        <taxon>Viridiplantae</taxon>
        <taxon>Chlorophyta</taxon>
        <taxon>core chlorophytes</taxon>
        <taxon>Trebouxiophyceae</taxon>
        <taxon>Chlorellales</taxon>
        <taxon>Chlorellaceae</taxon>
        <taxon>Chlorella clade</taxon>
        <taxon>Chlorella</taxon>
    </lineage>
</organism>
<keyword evidence="3" id="KW-1185">Reference proteome</keyword>
<sequence length="456" mass="48819">MRARASPPPRVAWLLGLLVVLSAAASARAACDEGSGACAADLQQDLSGDLLGPGRQLRVVAAVESETPTSCCTGTPGWWAGKGQDLWRAKDGLIPDVGGFKLGEVFYTNQQMTDSVLKYRANNNNALDLGKQLAAAILNLQWYKRKGCSPPTGEDLVGKNPTFSSVDAAIEKANSLLAQRRLPGGLCDCCNTGKSCDGTVCGDTDGCNIEKNPLAADKTYNDVMTFLQKWNVYKSCGEPDTCNGDGAADGRSCRDRGPGMWVATGASELNYKSTFDVKWCDPRTSTNTDDLVVLAQLKTKTAASSKLTGNNDQLGLVTDDFAVLTEQAIKLYGPSCACCALCLAQNMNLGCDGKSSGSSGGTQPMRCKSWSLRERDDQGEYICRLWSTDDVENNGGQITLEPGNRVPDKSPNWPEKYKYTSGNSLLWNPQCCEGCYYPSKDDPNSCSASLPSPPPR</sequence>
<dbReference type="AlphaFoldDB" id="A0AAD5H256"/>
<evidence type="ECO:0000256" key="1">
    <source>
        <dbReference type="SAM" id="SignalP"/>
    </source>
</evidence>